<feature type="region of interest" description="Disordered" evidence="2">
    <location>
        <begin position="176"/>
        <end position="198"/>
    </location>
</feature>
<organism evidence="3 4">
    <name type="scientific">Effrenium voratum</name>
    <dbReference type="NCBI Taxonomy" id="2562239"/>
    <lineage>
        <taxon>Eukaryota</taxon>
        <taxon>Sar</taxon>
        <taxon>Alveolata</taxon>
        <taxon>Dinophyceae</taxon>
        <taxon>Suessiales</taxon>
        <taxon>Symbiodiniaceae</taxon>
        <taxon>Effrenium</taxon>
    </lineage>
</organism>
<name>A0AA36JR04_9DINO</name>
<proteinExistence type="predicted"/>
<feature type="compositionally biased region" description="Low complexity" evidence="2">
    <location>
        <begin position="69"/>
        <end position="79"/>
    </location>
</feature>
<feature type="compositionally biased region" description="Basic and acidic residues" evidence="2">
    <location>
        <begin position="1"/>
        <end position="10"/>
    </location>
</feature>
<sequence>MVVIEEHRASLELPDGPVDDDGEGSERAENDRSHVEDVMAFLDATAHLDSSSEGVPSPRLPGLERQEQATPAPAKTAPARHSDYLRQALDSLSRAHRALCTITSDVSIENLERLHSVRRSLQEDLEVASSCTVDERLQVVLKLHSQALEDCKLAEEKRETEKPEVIMLRRSIAEIHRRTPKTNKSKEDHSEGQRSSHLQALKEALALRSRQAEVAKVALLSEDTLLSANLSVAKNALREAVMEGQRLEEMRDEAAAEVQSACKALAQLSNTQGEDRRMMHEKAKELETFLRGPVAPWRLSALHQPTGSLGTTSLLDPEEYRVNRENATAQADKDLAAAMEVHSSTREQLRKSLQEEAQRQKDEEVHFAEELQSLREHLVSRRHSVDTALASQMTEKDLRLQEAQRQLTLELRQIEAQERSNQDNLRQEVRRARQRLEQASATAKQELDRHLAQVKADCREKLRSTTIQWERAVLQERKALKEVKQRKDKWQRRLELTRNAFRGHCVKTGVYARSVDAGRRAFLDRLIPREKVELPGNNPKPVTDPAG</sequence>
<keyword evidence="4" id="KW-1185">Reference proteome</keyword>
<protein>
    <submittedName>
        <fullName evidence="3">Uncharacterized protein</fullName>
    </submittedName>
</protein>
<evidence type="ECO:0000313" key="3">
    <source>
        <dbReference type="EMBL" id="CAJ1409528.1"/>
    </source>
</evidence>
<feature type="compositionally biased region" description="Basic and acidic residues" evidence="2">
    <location>
        <begin position="184"/>
        <end position="194"/>
    </location>
</feature>
<evidence type="ECO:0000313" key="4">
    <source>
        <dbReference type="Proteomes" id="UP001178507"/>
    </source>
</evidence>
<reference evidence="3" key="1">
    <citation type="submission" date="2023-08" db="EMBL/GenBank/DDBJ databases">
        <authorList>
            <person name="Chen Y."/>
            <person name="Shah S."/>
            <person name="Dougan E. K."/>
            <person name="Thang M."/>
            <person name="Chan C."/>
        </authorList>
    </citation>
    <scope>NUCLEOTIDE SEQUENCE</scope>
</reference>
<feature type="coiled-coil region" evidence="1">
    <location>
        <begin position="400"/>
        <end position="500"/>
    </location>
</feature>
<comment type="caution">
    <text evidence="3">The sequence shown here is derived from an EMBL/GenBank/DDBJ whole genome shotgun (WGS) entry which is preliminary data.</text>
</comment>
<feature type="region of interest" description="Disordered" evidence="2">
    <location>
        <begin position="1"/>
        <end position="80"/>
    </location>
</feature>
<dbReference type="Proteomes" id="UP001178507">
    <property type="component" value="Unassembled WGS sequence"/>
</dbReference>
<evidence type="ECO:0000256" key="1">
    <source>
        <dbReference type="SAM" id="Coils"/>
    </source>
</evidence>
<accession>A0AA36JR04</accession>
<gene>
    <name evidence="3" type="ORF">EVOR1521_LOCUS30604</name>
</gene>
<evidence type="ECO:0000256" key="2">
    <source>
        <dbReference type="SAM" id="MobiDB-lite"/>
    </source>
</evidence>
<dbReference type="EMBL" id="CAUJNA010003772">
    <property type="protein sequence ID" value="CAJ1409528.1"/>
    <property type="molecule type" value="Genomic_DNA"/>
</dbReference>
<feature type="compositionally biased region" description="Basic and acidic residues" evidence="2">
    <location>
        <begin position="24"/>
        <end position="37"/>
    </location>
</feature>
<dbReference type="AlphaFoldDB" id="A0AA36JR04"/>
<keyword evidence="1" id="KW-0175">Coiled coil</keyword>